<feature type="chain" id="PRO_5021393057" evidence="1">
    <location>
        <begin position="22"/>
        <end position="258"/>
    </location>
</feature>
<evidence type="ECO:0000313" key="2">
    <source>
        <dbReference type="EMBL" id="TFF36914.1"/>
    </source>
</evidence>
<organism evidence="2 3">
    <name type="scientific">Mucilaginibacter psychrotolerans</name>
    <dbReference type="NCBI Taxonomy" id="1524096"/>
    <lineage>
        <taxon>Bacteria</taxon>
        <taxon>Pseudomonadati</taxon>
        <taxon>Bacteroidota</taxon>
        <taxon>Sphingobacteriia</taxon>
        <taxon>Sphingobacteriales</taxon>
        <taxon>Sphingobacteriaceae</taxon>
        <taxon>Mucilaginibacter</taxon>
    </lineage>
</organism>
<feature type="signal peptide" evidence="1">
    <location>
        <begin position="1"/>
        <end position="21"/>
    </location>
</feature>
<reference evidence="2 3" key="1">
    <citation type="journal article" date="2017" name="Int. J. Syst. Evol. Microbiol.">
        <title>Mucilaginibacterpsychrotolerans sp. nov., isolated from peatlands.</title>
        <authorList>
            <person name="Deng Y."/>
            <person name="Shen L."/>
            <person name="Xu B."/>
            <person name="Liu Y."/>
            <person name="Gu Z."/>
            <person name="Liu H."/>
            <person name="Zhou Y."/>
        </authorList>
    </citation>
    <scope>NUCLEOTIDE SEQUENCE [LARGE SCALE GENOMIC DNA]</scope>
    <source>
        <strain evidence="2 3">NH7-4</strain>
    </source>
</reference>
<dbReference type="EMBL" id="SOZE01000013">
    <property type="protein sequence ID" value="TFF36914.1"/>
    <property type="molecule type" value="Genomic_DNA"/>
</dbReference>
<accession>A0A4Y8SEN7</accession>
<keyword evidence="3" id="KW-1185">Reference proteome</keyword>
<protein>
    <submittedName>
        <fullName evidence="2">Uncharacterized protein</fullName>
    </submittedName>
</protein>
<dbReference type="Proteomes" id="UP000297540">
    <property type="component" value="Unassembled WGS sequence"/>
</dbReference>
<dbReference type="RefSeq" id="WP_133231831.1">
    <property type="nucleotide sequence ID" value="NZ_SOZE01000013.1"/>
</dbReference>
<sequence>MKVVKLFLSVICLFAVTFAFAQKSGVIEKNIFNSYIKVQYWAHTESEQSYDSLEKANDNLGNLIKTYAIKYPSTITAPFKSLPAGLTVSTAADGLFRIYSWDRLTGGTMHFFANVFQYKIGDKTYALLDQPLGEGVNGPFYHKLFTLKAENKTYYLAVFLVIGSSRDHLRGLQVFSIENGKLNANTKLIKTKSGLHNFLSYEYDVPDDVDRDVDVSIHYDNVTQTIKFPLIASDGKFTTKFITYKFNGQYFEKVILAK</sequence>
<gene>
    <name evidence="2" type="ORF">E2R66_14230</name>
</gene>
<comment type="caution">
    <text evidence="2">The sequence shown here is derived from an EMBL/GenBank/DDBJ whole genome shotgun (WGS) entry which is preliminary data.</text>
</comment>
<dbReference type="AlphaFoldDB" id="A0A4Y8SEN7"/>
<keyword evidence="1" id="KW-0732">Signal</keyword>
<proteinExistence type="predicted"/>
<name>A0A4Y8SEN7_9SPHI</name>
<evidence type="ECO:0000313" key="3">
    <source>
        <dbReference type="Proteomes" id="UP000297540"/>
    </source>
</evidence>
<dbReference type="OrthoDB" id="877719at2"/>
<evidence type="ECO:0000256" key="1">
    <source>
        <dbReference type="SAM" id="SignalP"/>
    </source>
</evidence>